<dbReference type="Proteomes" id="UP000594621">
    <property type="component" value="Chromosome"/>
</dbReference>
<feature type="transmembrane region" description="Helical" evidence="1">
    <location>
        <begin position="31"/>
        <end position="49"/>
    </location>
</feature>
<evidence type="ECO:0000313" key="3">
    <source>
        <dbReference type="Proteomes" id="UP000594621"/>
    </source>
</evidence>
<name>A0A7S9H1U7_9BRAD</name>
<organism evidence="2 3">
    <name type="scientific">Bradyrhizobium commune</name>
    <dbReference type="NCBI Taxonomy" id="83627"/>
    <lineage>
        <taxon>Bacteria</taxon>
        <taxon>Pseudomonadati</taxon>
        <taxon>Pseudomonadota</taxon>
        <taxon>Alphaproteobacteria</taxon>
        <taxon>Hyphomicrobiales</taxon>
        <taxon>Nitrobacteraceae</taxon>
        <taxon>Bradyrhizobium</taxon>
    </lineage>
</organism>
<protein>
    <submittedName>
        <fullName evidence="2">Uncharacterized protein</fullName>
    </submittedName>
</protein>
<evidence type="ECO:0000256" key="1">
    <source>
        <dbReference type="SAM" id="Phobius"/>
    </source>
</evidence>
<keyword evidence="1" id="KW-0812">Transmembrane</keyword>
<reference evidence="2 3" key="1">
    <citation type="submission" date="2020-09" db="EMBL/GenBank/DDBJ databases">
        <title>Complete genomes of bradyrhizobia occurring on native shrubby legumes in Australia.</title>
        <authorList>
            <person name="Lafay B."/>
        </authorList>
    </citation>
    <scope>NUCLEOTIDE SEQUENCE [LARGE SCALE GENOMIC DNA]</scope>
    <source>
        <strain evidence="2 3">BDV5040</strain>
    </source>
</reference>
<keyword evidence="1" id="KW-0472">Membrane</keyword>
<accession>A0A7S9H1U7</accession>
<sequence>MDYWLFVIISIGSIPLAGAMARERNRSSKTWFWAATAVGPLAPLALLILGDAKTKTPASAG</sequence>
<gene>
    <name evidence="2" type="ORF">IC761_12795</name>
</gene>
<keyword evidence="1" id="KW-1133">Transmembrane helix</keyword>
<dbReference type="KEGG" id="bcou:IC761_12795"/>
<proteinExistence type="predicted"/>
<evidence type="ECO:0000313" key="2">
    <source>
        <dbReference type="EMBL" id="QPF94094.1"/>
    </source>
</evidence>
<keyword evidence="3" id="KW-1185">Reference proteome</keyword>
<dbReference type="EMBL" id="CP061379">
    <property type="protein sequence ID" value="QPF94094.1"/>
    <property type="molecule type" value="Genomic_DNA"/>
</dbReference>
<dbReference type="RefSeq" id="WP_195803597.1">
    <property type="nucleotide sequence ID" value="NZ_CP061379.1"/>
</dbReference>
<dbReference type="AlphaFoldDB" id="A0A7S9H1U7"/>